<feature type="region of interest" description="Disordered" evidence="1">
    <location>
        <begin position="15"/>
        <end position="53"/>
    </location>
</feature>
<dbReference type="Proteomes" id="UP000318571">
    <property type="component" value="Chromosome 1"/>
</dbReference>
<feature type="compositionally biased region" description="Basic and acidic residues" evidence="1">
    <location>
        <begin position="92"/>
        <end position="101"/>
    </location>
</feature>
<feature type="region of interest" description="Disordered" evidence="1">
    <location>
        <begin position="119"/>
        <end position="223"/>
    </location>
</feature>
<keyword evidence="3" id="KW-1185">Reference proteome</keyword>
<feature type="compositionally biased region" description="Basic and acidic residues" evidence="1">
    <location>
        <begin position="125"/>
        <end position="139"/>
    </location>
</feature>
<reference evidence="2 3" key="1">
    <citation type="journal article" date="2018" name="Nat. Ecol. Evol.">
        <title>Genomic signatures of mitonuclear coevolution across populations of Tigriopus californicus.</title>
        <authorList>
            <person name="Barreto F.S."/>
            <person name="Watson E.T."/>
            <person name="Lima T.G."/>
            <person name="Willett C.S."/>
            <person name="Edmands S."/>
            <person name="Li W."/>
            <person name="Burton R.S."/>
        </authorList>
    </citation>
    <scope>NUCLEOTIDE SEQUENCE [LARGE SCALE GENOMIC DNA]</scope>
    <source>
        <strain evidence="2 3">San Diego</strain>
    </source>
</reference>
<evidence type="ECO:0000313" key="3">
    <source>
        <dbReference type="Proteomes" id="UP000318571"/>
    </source>
</evidence>
<comment type="caution">
    <text evidence="2">The sequence shown here is derived from an EMBL/GenBank/DDBJ whole genome shotgun (WGS) entry which is preliminary data.</text>
</comment>
<feature type="compositionally biased region" description="Low complexity" evidence="1">
    <location>
        <begin position="154"/>
        <end position="163"/>
    </location>
</feature>
<evidence type="ECO:0000313" key="2">
    <source>
        <dbReference type="EMBL" id="TRY68884.1"/>
    </source>
</evidence>
<sequence length="244" mass="27386">MSIRHLFSPLLRRLCTSDSPDMSSTSANPSLSQDSDFPRGQKLAGDQNFAESPASIMEEIRGKQDESCRNIAMNTSSSRFEIIDPSPTTIETRTEPLLDRSKQHFTDLSKEVIMENQENVEPQDNSDHSNSDLRCHRTSSEPSSSGRSSHRIKSASASPPSSARTSFQRRSERSIKQVESSPPLHSIALANRIRNRQNSEEVQQLQQQQQQTHEGHCPAEGASLTAPFGLERVKKRIYSKWLKP</sequence>
<feature type="compositionally biased region" description="Polar residues" evidence="1">
    <location>
        <begin position="16"/>
        <end position="35"/>
    </location>
</feature>
<proteinExistence type="predicted"/>
<organism evidence="2 3">
    <name type="scientific">Tigriopus californicus</name>
    <name type="common">Marine copepod</name>
    <dbReference type="NCBI Taxonomy" id="6832"/>
    <lineage>
        <taxon>Eukaryota</taxon>
        <taxon>Metazoa</taxon>
        <taxon>Ecdysozoa</taxon>
        <taxon>Arthropoda</taxon>
        <taxon>Crustacea</taxon>
        <taxon>Multicrustacea</taxon>
        <taxon>Hexanauplia</taxon>
        <taxon>Copepoda</taxon>
        <taxon>Harpacticoida</taxon>
        <taxon>Harpacticidae</taxon>
        <taxon>Tigriopus</taxon>
    </lineage>
</organism>
<name>A0A553NTX7_TIGCA</name>
<protein>
    <submittedName>
        <fullName evidence="2">Uncharacterized protein</fullName>
    </submittedName>
</protein>
<accession>A0A553NTX7</accession>
<dbReference type="AlphaFoldDB" id="A0A553NTX7"/>
<evidence type="ECO:0000256" key="1">
    <source>
        <dbReference type="SAM" id="MobiDB-lite"/>
    </source>
</evidence>
<feature type="region of interest" description="Disordered" evidence="1">
    <location>
        <begin position="82"/>
        <end position="101"/>
    </location>
</feature>
<dbReference type="EMBL" id="VCGU01000010">
    <property type="protein sequence ID" value="TRY68884.1"/>
    <property type="molecule type" value="Genomic_DNA"/>
</dbReference>
<gene>
    <name evidence="2" type="ORF">TCAL_15149</name>
</gene>